<keyword evidence="2" id="KW-1133">Transmembrane helix</keyword>
<feature type="domain" description="DUF1707" evidence="3">
    <location>
        <begin position="11"/>
        <end position="41"/>
    </location>
</feature>
<keyword evidence="5" id="KW-1185">Reference proteome</keyword>
<dbReference type="InterPro" id="IPR012551">
    <property type="entry name" value="DUF1707_SHOCT-like"/>
</dbReference>
<organism evidence="4 5">
    <name type="scientific">Tessaracoccus defluvii</name>
    <dbReference type="NCBI Taxonomy" id="1285901"/>
    <lineage>
        <taxon>Bacteria</taxon>
        <taxon>Bacillati</taxon>
        <taxon>Actinomycetota</taxon>
        <taxon>Actinomycetes</taxon>
        <taxon>Propionibacteriales</taxon>
        <taxon>Propionibacteriaceae</taxon>
        <taxon>Tessaracoccus</taxon>
    </lineage>
</organism>
<protein>
    <submittedName>
        <fullName evidence="4">DUF1707 domain-containing protein</fullName>
    </submittedName>
</protein>
<proteinExistence type="predicted"/>
<evidence type="ECO:0000256" key="1">
    <source>
        <dbReference type="SAM" id="MobiDB-lite"/>
    </source>
</evidence>
<feature type="compositionally biased region" description="Basic and acidic residues" evidence="1">
    <location>
        <begin position="32"/>
        <end position="53"/>
    </location>
</feature>
<dbReference type="EMBL" id="CP060789">
    <property type="protein sequence ID" value="QNP57250.1"/>
    <property type="molecule type" value="Genomic_DNA"/>
</dbReference>
<dbReference type="Pfam" id="PF08044">
    <property type="entry name" value="DUF1707"/>
    <property type="match status" value="1"/>
</dbReference>
<dbReference type="RefSeq" id="WP_187722339.1">
    <property type="nucleotide sequence ID" value="NZ_BAABBL010000006.1"/>
</dbReference>
<evidence type="ECO:0000313" key="4">
    <source>
        <dbReference type="EMBL" id="QNP57250.1"/>
    </source>
</evidence>
<feature type="transmembrane region" description="Helical" evidence="2">
    <location>
        <begin position="63"/>
        <end position="81"/>
    </location>
</feature>
<keyword evidence="2" id="KW-0472">Membrane</keyword>
<evidence type="ECO:0000313" key="5">
    <source>
        <dbReference type="Proteomes" id="UP000516117"/>
    </source>
</evidence>
<dbReference type="Proteomes" id="UP000516117">
    <property type="component" value="Chromosome"/>
</dbReference>
<keyword evidence="2" id="KW-0812">Transmembrane</keyword>
<dbReference type="KEGG" id="tdf:H9L22_08420"/>
<sequence>MNEQGRSFEARDRYLDQLAVAHAEGRIDDDEFDRRSQAALRTDDPPHLPPERPRRSRPMTRRVVLAGGAAVAALAAVTWITQGPPEPDPLSAERAFTGLTEAVDLSRFWGLEASLRTDGLTLIHTLDITPTEITGTASRPATPDEDASFRLDSAGIVQVSAAPPADPAAAAPAGGAVELDRLAQQFDVAVAAAGAEVPGELQEVRLVGTGEEPALELTFLDGDRARIAVVDLDGRVVAQRDA</sequence>
<gene>
    <name evidence="4" type="ORF">H9L22_08420</name>
</gene>
<reference evidence="4 5" key="1">
    <citation type="submission" date="2020-08" db="EMBL/GenBank/DDBJ databases">
        <title>Genome sequence of Tessaracoccus defluvii JCM 17540T.</title>
        <authorList>
            <person name="Hyun D.-W."/>
            <person name="Bae J.-W."/>
        </authorList>
    </citation>
    <scope>NUCLEOTIDE SEQUENCE [LARGE SCALE GENOMIC DNA]</scope>
    <source>
        <strain evidence="4 5">JCM 17540</strain>
    </source>
</reference>
<evidence type="ECO:0000256" key="2">
    <source>
        <dbReference type="SAM" id="Phobius"/>
    </source>
</evidence>
<name>A0A7H0H9N4_9ACTN</name>
<evidence type="ECO:0000259" key="3">
    <source>
        <dbReference type="Pfam" id="PF08044"/>
    </source>
</evidence>
<feature type="region of interest" description="Disordered" evidence="1">
    <location>
        <begin position="26"/>
        <end position="59"/>
    </location>
</feature>
<accession>A0A7H0H9N4</accession>
<dbReference type="AlphaFoldDB" id="A0A7H0H9N4"/>